<reference evidence="6 7" key="1">
    <citation type="journal article" date="2016" name="Nat. Commun.">
        <title>Thousands of microbial genomes shed light on interconnected biogeochemical processes in an aquifer system.</title>
        <authorList>
            <person name="Anantharaman K."/>
            <person name="Brown C.T."/>
            <person name="Hug L.A."/>
            <person name="Sharon I."/>
            <person name="Castelle C.J."/>
            <person name="Probst A.J."/>
            <person name="Thomas B.C."/>
            <person name="Singh A."/>
            <person name="Wilkins M.J."/>
            <person name="Karaoz U."/>
            <person name="Brodie E.L."/>
            <person name="Williams K.H."/>
            <person name="Hubbard S.S."/>
            <person name="Banfield J.F."/>
        </authorList>
    </citation>
    <scope>NUCLEOTIDE SEQUENCE [LARGE SCALE GENOMIC DNA]</scope>
</reference>
<dbReference type="InterPro" id="IPR018120">
    <property type="entry name" value="Glyco_hydro_1_AS"/>
</dbReference>
<proteinExistence type="inferred from homology"/>
<sequence>MSYMQFPEGFKWGSTTSAHQIEGDNYNDWSEWEKSRPPEFRSGKACDSYNRYEEDFDIAKSLNQNIHRFSIEWSRIEPKEGIFDHEAMHHYVNVVKALKERGIEPMITLWHFTNPVWFAEKGGFLNIDSPTIFTRYVKYVVDNLKDRVGLWITFNEPWIYAGGSYLKGQWPPQKHNIFKAIKVRNNIVRSHTLAYQEIKRVYDVSPKNQGLYDSTSHNIEPLVGGVENNLHIMSHPVFKGIVKFLDQFVNLYFWNKTLPYQDFIGLNYYTTVRLPGTRELRRVDFVSEMNWDVYPKGIYHRLMELKKYKKPIFITENGVADSKDERRGKFIKEHLKWVWQAIHDGVDIRGYLYWSLLDNFEWAYGFRPRFGLVEIDYATFARKIRPSAFEYAKICRANAMDISQSRS</sequence>
<dbReference type="SUPFAM" id="SSF51445">
    <property type="entry name" value="(Trans)glycosidases"/>
    <property type="match status" value="1"/>
</dbReference>
<dbReference type="Pfam" id="PF00232">
    <property type="entry name" value="Glyco_hydro_1"/>
    <property type="match status" value="2"/>
</dbReference>
<dbReference type="InterPro" id="IPR017853">
    <property type="entry name" value="GH"/>
</dbReference>
<dbReference type="PRINTS" id="PR00131">
    <property type="entry name" value="GLHYDRLASE1"/>
</dbReference>
<dbReference type="PANTHER" id="PTHR10353:SF209">
    <property type="entry name" value="GALACTOLIPID GALACTOSYLTRANSFERASE SFR2, CHLOROPLASTIC"/>
    <property type="match status" value="1"/>
</dbReference>
<feature type="active site" description="Nucleophile" evidence="4">
    <location>
        <position position="316"/>
    </location>
</feature>
<keyword evidence="2" id="KW-0378">Hydrolase</keyword>
<evidence type="ECO:0000256" key="4">
    <source>
        <dbReference type="PROSITE-ProRule" id="PRU10055"/>
    </source>
</evidence>
<dbReference type="Gene3D" id="3.20.20.80">
    <property type="entry name" value="Glycosidases"/>
    <property type="match status" value="1"/>
</dbReference>
<gene>
    <name evidence="6" type="ORF">A2649_01365</name>
</gene>
<organism evidence="6 7">
    <name type="scientific">Candidatus Yanofskybacteria bacterium RIFCSPHIGHO2_01_FULL_41_26</name>
    <dbReference type="NCBI Taxonomy" id="1802661"/>
    <lineage>
        <taxon>Bacteria</taxon>
        <taxon>Candidatus Yanofskyibacteriota</taxon>
    </lineage>
</organism>
<evidence type="ECO:0008006" key="8">
    <source>
        <dbReference type="Google" id="ProtNLM"/>
    </source>
</evidence>
<dbReference type="PROSITE" id="PS00572">
    <property type="entry name" value="GLYCOSYL_HYDROL_F1_1"/>
    <property type="match status" value="1"/>
</dbReference>
<keyword evidence="3" id="KW-0326">Glycosidase</keyword>
<dbReference type="EMBL" id="MGJB01000006">
    <property type="protein sequence ID" value="OGM98994.1"/>
    <property type="molecule type" value="Genomic_DNA"/>
</dbReference>
<dbReference type="InterPro" id="IPR001360">
    <property type="entry name" value="Glyco_hydro_1"/>
</dbReference>
<evidence type="ECO:0000256" key="1">
    <source>
        <dbReference type="ARBA" id="ARBA00010838"/>
    </source>
</evidence>
<name>A0A1F8EDP2_9BACT</name>
<evidence type="ECO:0000313" key="7">
    <source>
        <dbReference type="Proteomes" id="UP000176893"/>
    </source>
</evidence>
<dbReference type="Proteomes" id="UP000176893">
    <property type="component" value="Unassembled WGS sequence"/>
</dbReference>
<protein>
    <recommendedName>
        <fullName evidence="8">Beta-glucosidase</fullName>
    </recommendedName>
</protein>
<dbReference type="AlphaFoldDB" id="A0A1F8EDP2"/>
<accession>A0A1F8EDP2</accession>
<evidence type="ECO:0000256" key="2">
    <source>
        <dbReference type="ARBA" id="ARBA00022801"/>
    </source>
</evidence>
<dbReference type="PANTHER" id="PTHR10353">
    <property type="entry name" value="GLYCOSYL HYDROLASE"/>
    <property type="match status" value="1"/>
</dbReference>
<evidence type="ECO:0000256" key="5">
    <source>
        <dbReference type="RuleBase" id="RU003690"/>
    </source>
</evidence>
<dbReference type="GO" id="GO:0008422">
    <property type="term" value="F:beta-glucosidase activity"/>
    <property type="evidence" value="ECO:0007669"/>
    <property type="project" value="TreeGrafter"/>
</dbReference>
<evidence type="ECO:0000313" key="6">
    <source>
        <dbReference type="EMBL" id="OGM98994.1"/>
    </source>
</evidence>
<dbReference type="STRING" id="1802661.A2649_01365"/>
<dbReference type="GO" id="GO:0005975">
    <property type="term" value="P:carbohydrate metabolic process"/>
    <property type="evidence" value="ECO:0007669"/>
    <property type="project" value="InterPro"/>
</dbReference>
<comment type="similarity">
    <text evidence="1 5">Belongs to the glycosyl hydrolase 1 family.</text>
</comment>
<comment type="caution">
    <text evidence="6">The sequence shown here is derived from an EMBL/GenBank/DDBJ whole genome shotgun (WGS) entry which is preliminary data.</text>
</comment>
<evidence type="ECO:0000256" key="3">
    <source>
        <dbReference type="ARBA" id="ARBA00023295"/>
    </source>
</evidence>